<organism evidence="7 8">
    <name type="scientific">Uliginosibacterium aquaticum</name>
    <dbReference type="NCBI Taxonomy" id="2731212"/>
    <lineage>
        <taxon>Bacteria</taxon>
        <taxon>Pseudomonadati</taxon>
        <taxon>Pseudomonadota</taxon>
        <taxon>Betaproteobacteria</taxon>
        <taxon>Rhodocyclales</taxon>
        <taxon>Zoogloeaceae</taxon>
        <taxon>Uliginosibacterium</taxon>
    </lineage>
</organism>
<dbReference type="EMBL" id="JABCSC020000001">
    <property type="protein sequence ID" value="NSL53445.1"/>
    <property type="molecule type" value="Genomic_DNA"/>
</dbReference>
<sequence>MNLSVSSRLLVMSGASILSLFLVSLAGFFAARAPQQSLEQFQQNLLPSMELVADIERDFLAVRRLITVHVTELYDTKKKEDRAAIMAARERMDAAFERYSREMVVDEEDRSLLEAVRKEVATYDRVRDEVLAKSDDFDVDGARDALTGIGVAQGNKVSEAIKAHREYNHRQADRMVQAASSQASSLLTVSWIVALLATLISGGLAFMLIRSVRVSLHAVQDTVEHIERRLDFTRRIPVLQRDELGAIAGAINRLIDRMQGNLQTIAGNAQSLAAAASQTAGSSEQVARASLQQSEAASDMAATVEEMTVSVNHVAERAQEANQLSNASAQLAANGELVIGQTVRDINDIAAVVADSSARIHELEAHGERISSVVAVIKEVADQTNLLALNAAIEAARAGEQGRGFAVVADEVRKLAERTRSSTQEIGSTIEAMRGSASAAVACMQEAVQRVGTGVSGAEETNQAIQVIRSGSRDAVQRVEEIATSIREQGAATNSIAIQVEKIAQMSEESSAAAGESADAARALDQLARQMHEIVAAYRL</sequence>
<gene>
    <name evidence="7" type="ORF">HJ583_000255</name>
</gene>
<evidence type="ECO:0000256" key="2">
    <source>
        <dbReference type="ARBA" id="ARBA00029447"/>
    </source>
</evidence>
<keyword evidence="4" id="KW-0812">Transmembrane</keyword>
<proteinExistence type="inferred from homology"/>
<keyword evidence="8" id="KW-1185">Reference proteome</keyword>
<evidence type="ECO:0000259" key="5">
    <source>
        <dbReference type="PROSITE" id="PS50111"/>
    </source>
</evidence>
<evidence type="ECO:0000256" key="3">
    <source>
        <dbReference type="PROSITE-ProRule" id="PRU00284"/>
    </source>
</evidence>
<accession>A0ABX2IH80</accession>
<dbReference type="Pfam" id="PF00672">
    <property type="entry name" value="HAMP"/>
    <property type="match status" value="1"/>
</dbReference>
<dbReference type="PANTHER" id="PTHR32089:SF112">
    <property type="entry name" value="LYSOZYME-LIKE PROTEIN-RELATED"/>
    <property type="match status" value="1"/>
</dbReference>
<dbReference type="InterPro" id="IPR024478">
    <property type="entry name" value="HlyB_4HB_MCP"/>
</dbReference>
<dbReference type="CDD" id="cd11386">
    <property type="entry name" value="MCP_signal"/>
    <property type="match status" value="1"/>
</dbReference>
<evidence type="ECO:0000256" key="1">
    <source>
        <dbReference type="ARBA" id="ARBA00023224"/>
    </source>
</evidence>
<dbReference type="InterPro" id="IPR003660">
    <property type="entry name" value="HAMP_dom"/>
</dbReference>
<dbReference type="Pfam" id="PF12729">
    <property type="entry name" value="4HB_MCP_1"/>
    <property type="match status" value="1"/>
</dbReference>
<feature type="transmembrane region" description="Helical" evidence="4">
    <location>
        <begin position="189"/>
        <end position="209"/>
    </location>
</feature>
<dbReference type="Gene3D" id="1.10.287.950">
    <property type="entry name" value="Methyl-accepting chemotaxis protein"/>
    <property type="match status" value="1"/>
</dbReference>
<evidence type="ECO:0000313" key="7">
    <source>
        <dbReference type="EMBL" id="NSL53445.1"/>
    </source>
</evidence>
<evidence type="ECO:0000313" key="8">
    <source>
        <dbReference type="Proteomes" id="UP000778523"/>
    </source>
</evidence>
<protein>
    <submittedName>
        <fullName evidence="7">Methyl-accepting chemotaxis protein</fullName>
    </submittedName>
</protein>
<name>A0ABX2IH80_9RHOO</name>
<dbReference type="PROSITE" id="PS50111">
    <property type="entry name" value="CHEMOTAXIS_TRANSDUC_2"/>
    <property type="match status" value="1"/>
</dbReference>
<dbReference type="SMART" id="SM00283">
    <property type="entry name" value="MA"/>
    <property type="match status" value="1"/>
</dbReference>
<dbReference type="Pfam" id="PF00015">
    <property type="entry name" value="MCPsignal"/>
    <property type="match status" value="1"/>
</dbReference>
<dbReference type="RefSeq" id="WP_170019483.1">
    <property type="nucleotide sequence ID" value="NZ_JABCSC020000001.1"/>
</dbReference>
<dbReference type="SMART" id="SM00304">
    <property type="entry name" value="HAMP"/>
    <property type="match status" value="2"/>
</dbReference>
<evidence type="ECO:0000259" key="6">
    <source>
        <dbReference type="PROSITE" id="PS50885"/>
    </source>
</evidence>
<dbReference type="PROSITE" id="PS50885">
    <property type="entry name" value="HAMP"/>
    <property type="match status" value="1"/>
</dbReference>
<comment type="caution">
    <text evidence="7">The sequence shown here is derived from an EMBL/GenBank/DDBJ whole genome shotgun (WGS) entry which is preliminary data.</text>
</comment>
<keyword evidence="4" id="KW-0472">Membrane</keyword>
<evidence type="ECO:0000256" key="4">
    <source>
        <dbReference type="SAM" id="Phobius"/>
    </source>
</evidence>
<feature type="domain" description="Methyl-accepting transducer" evidence="5">
    <location>
        <begin position="268"/>
        <end position="504"/>
    </location>
</feature>
<keyword evidence="1 3" id="KW-0807">Transducer</keyword>
<reference evidence="7 8" key="1">
    <citation type="submission" date="2020-06" db="EMBL/GenBank/DDBJ databases">
        <title>Draft genome of Uliginosibacterium sp. IMCC34675.</title>
        <authorList>
            <person name="Song J."/>
        </authorList>
    </citation>
    <scope>NUCLEOTIDE SEQUENCE [LARGE SCALE GENOMIC DNA]</scope>
    <source>
        <strain evidence="7 8">IMCC34675</strain>
    </source>
</reference>
<comment type="similarity">
    <text evidence="2">Belongs to the methyl-accepting chemotaxis (MCP) protein family.</text>
</comment>
<keyword evidence="4" id="KW-1133">Transmembrane helix</keyword>
<dbReference type="InterPro" id="IPR004089">
    <property type="entry name" value="MCPsignal_dom"/>
</dbReference>
<dbReference type="Proteomes" id="UP000778523">
    <property type="component" value="Unassembled WGS sequence"/>
</dbReference>
<dbReference type="CDD" id="cd06225">
    <property type="entry name" value="HAMP"/>
    <property type="match status" value="1"/>
</dbReference>
<dbReference type="SUPFAM" id="SSF58104">
    <property type="entry name" value="Methyl-accepting chemotaxis protein (MCP) signaling domain"/>
    <property type="match status" value="1"/>
</dbReference>
<feature type="domain" description="HAMP" evidence="6">
    <location>
        <begin position="210"/>
        <end position="263"/>
    </location>
</feature>
<dbReference type="PANTHER" id="PTHR32089">
    <property type="entry name" value="METHYL-ACCEPTING CHEMOTAXIS PROTEIN MCPB"/>
    <property type="match status" value="1"/>
</dbReference>